<feature type="domain" description="RING-type" evidence="2">
    <location>
        <begin position="163"/>
        <end position="204"/>
    </location>
</feature>
<organism evidence="3">
    <name type="scientific">Picea sitchensis</name>
    <name type="common">Sitka spruce</name>
    <name type="synonym">Pinus sitchensis</name>
    <dbReference type="NCBI Taxonomy" id="3332"/>
    <lineage>
        <taxon>Eukaryota</taxon>
        <taxon>Viridiplantae</taxon>
        <taxon>Streptophyta</taxon>
        <taxon>Embryophyta</taxon>
        <taxon>Tracheophyta</taxon>
        <taxon>Spermatophyta</taxon>
        <taxon>Pinopsida</taxon>
        <taxon>Pinidae</taxon>
        <taxon>Conifers I</taxon>
        <taxon>Pinales</taxon>
        <taxon>Pinaceae</taxon>
        <taxon>Picea</taxon>
    </lineage>
</organism>
<dbReference type="GO" id="GO:0004842">
    <property type="term" value="F:ubiquitin-protein transferase activity"/>
    <property type="evidence" value="ECO:0007669"/>
    <property type="project" value="InterPro"/>
</dbReference>
<name>D5AD66_PICSI</name>
<dbReference type="PANTHER" id="PTHR15302">
    <property type="entry name" value="E3 UBIQUITIN-PROTEIN LIGASE RNF103"/>
    <property type="match status" value="1"/>
</dbReference>
<keyword evidence="1" id="KW-0862">Zinc</keyword>
<evidence type="ECO:0000256" key="1">
    <source>
        <dbReference type="PROSITE-ProRule" id="PRU00175"/>
    </source>
</evidence>
<dbReference type="InterPro" id="IPR013083">
    <property type="entry name" value="Znf_RING/FYVE/PHD"/>
</dbReference>
<dbReference type="GO" id="GO:0005783">
    <property type="term" value="C:endoplasmic reticulum"/>
    <property type="evidence" value="ECO:0007669"/>
    <property type="project" value="TreeGrafter"/>
</dbReference>
<dbReference type="GO" id="GO:0016567">
    <property type="term" value="P:protein ubiquitination"/>
    <property type="evidence" value="ECO:0007669"/>
    <property type="project" value="InterPro"/>
</dbReference>
<dbReference type="SUPFAM" id="SSF57850">
    <property type="entry name" value="RING/U-box"/>
    <property type="match status" value="1"/>
</dbReference>
<dbReference type="EMBL" id="BT124219">
    <property type="protein sequence ID" value="ADE77485.1"/>
    <property type="molecule type" value="mRNA"/>
</dbReference>
<dbReference type="SMART" id="SM00184">
    <property type="entry name" value="RING"/>
    <property type="match status" value="1"/>
</dbReference>
<dbReference type="PANTHER" id="PTHR15302:SF0">
    <property type="entry name" value="E3 UBIQUITIN-PROTEIN LIGASE RNF103"/>
    <property type="match status" value="1"/>
</dbReference>
<keyword evidence="1" id="KW-0479">Metal-binding</keyword>
<dbReference type="Gene3D" id="3.30.40.10">
    <property type="entry name" value="Zinc/RING finger domain, C3HC4 (zinc finger)"/>
    <property type="match status" value="1"/>
</dbReference>
<evidence type="ECO:0000259" key="2">
    <source>
        <dbReference type="PROSITE" id="PS50089"/>
    </source>
</evidence>
<reference evidence="3" key="1">
    <citation type="submission" date="2010-04" db="EMBL/GenBank/DDBJ databases">
        <authorList>
            <person name="Reid K.E."/>
            <person name="Liao N."/>
            <person name="Chan S."/>
            <person name="Docking R."/>
            <person name="Taylor G."/>
            <person name="Moore R."/>
            <person name="Mayo M."/>
            <person name="Munro S."/>
            <person name="King J."/>
            <person name="Yanchuk A."/>
            <person name="Holt R."/>
            <person name="Jones S."/>
            <person name="Marra M."/>
            <person name="Ritland C.E."/>
            <person name="Ritland K."/>
            <person name="Bohlmann J."/>
        </authorList>
    </citation>
    <scope>NUCLEOTIDE SEQUENCE</scope>
    <source>
        <tissue evidence="3">Bud</tissue>
    </source>
</reference>
<dbReference type="InterPro" id="IPR042494">
    <property type="entry name" value="RNF103"/>
</dbReference>
<dbReference type="PROSITE" id="PS50089">
    <property type="entry name" value="ZF_RING_2"/>
    <property type="match status" value="1"/>
</dbReference>
<sequence length="209" mass="23895">MLPGVECARRRRVYQGTAYSDDTQRRACNLSLYEPFSDRRSSSSLMTRPINLYETDQNGNDKLNGVVLEARERLEGRLRASSTVNKRPSHIMLVNNRDRYTIGGLITETRQPSELVREGVQPASVATSKSCIALLRKEIYTPETKRGKSWLKLKSRTLEEEDCAVCLDCFKLNQVLIHLPCGHKFHLSCLIPWLDKNQHCPYCRAKISP</sequence>
<accession>D5AD66</accession>
<keyword evidence="1" id="KW-0863">Zinc-finger</keyword>
<dbReference type="CDD" id="cd16454">
    <property type="entry name" value="RING-H2_PA-TM-RING"/>
    <property type="match status" value="1"/>
</dbReference>
<dbReference type="GO" id="GO:0008270">
    <property type="term" value="F:zinc ion binding"/>
    <property type="evidence" value="ECO:0007669"/>
    <property type="project" value="UniProtKB-KW"/>
</dbReference>
<dbReference type="AlphaFoldDB" id="D5AD66"/>
<dbReference type="InterPro" id="IPR001841">
    <property type="entry name" value="Znf_RING"/>
</dbReference>
<dbReference type="GO" id="GO:0036503">
    <property type="term" value="P:ERAD pathway"/>
    <property type="evidence" value="ECO:0007669"/>
    <property type="project" value="TreeGrafter"/>
</dbReference>
<protein>
    <recommendedName>
        <fullName evidence="2">RING-type domain-containing protein</fullName>
    </recommendedName>
</protein>
<proteinExistence type="evidence at transcript level"/>
<dbReference type="Pfam" id="PF13639">
    <property type="entry name" value="zf-RING_2"/>
    <property type="match status" value="1"/>
</dbReference>
<evidence type="ECO:0000313" key="3">
    <source>
        <dbReference type="EMBL" id="ADE77485.1"/>
    </source>
</evidence>